<sequence>MELKELFLNLNAQWVRWSDYEIAEVSDVQYIRPVKVAEPIPYNCAEKPEDLVVNALNAGMKIWHAAPDLDRACLDFARRYGLLGFGTSNTTAQNLFFGAGAQDERAESAGTSPYYNGVFSRSYGEPFDRFKAKFTAIYAHFLAAQGHISSPAEQEKLRKAWERDFSDGIDGLTYQLTFGEKPELLWKPRNLLTVLRLAYSGAATDPAAPLKLCKFCGNAYYSTNPRSEFCSATCRNHFNVNTFRRRKKDAETGSECND</sequence>
<dbReference type="EMBL" id="CP060286">
    <property type="protein sequence ID" value="QNK39840.1"/>
    <property type="molecule type" value="Genomic_DNA"/>
</dbReference>
<gene>
    <name evidence="1" type="ORF">HCR03_14100</name>
</gene>
<evidence type="ECO:0000313" key="2">
    <source>
        <dbReference type="Proteomes" id="UP000515909"/>
    </source>
</evidence>
<protein>
    <submittedName>
        <fullName evidence="1">Uncharacterized protein</fullName>
    </submittedName>
</protein>
<reference evidence="1 2" key="1">
    <citation type="submission" date="2020-08" db="EMBL/GenBank/DDBJ databases">
        <title>The isolate Caproiciproducens sp. 7D4C2 produces n-caproate at mildly acidic conditions from hexoses: genome and rBOX comparison with related strains and chain-elongating bacteria.</title>
        <authorList>
            <person name="Esquivel-Elizondo S."/>
            <person name="Bagci C."/>
            <person name="Temovska M."/>
            <person name="Jeon B.S."/>
            <person name="Bessarab I."/>
            <person name="Williams R.B.H."/>
            <person name="Huson D.H."/>
            <person name="Angenent L.T."/>
        </authorList>
    </citation>
    <scope>NUCLEOTIDE SEQUENCE [LARGE SCALE GENOMIC DNA]</scope>
    <source>
        <strain evidence="1 2">7D4C2</strain>
    </source>
</reference>
<proteinExistence type="predicted"/>
<dbReference type="RefSeq" id="WP_187034833.1">
    <property type="nucleotide sequence ID" value="NZ_CP060286.1"/>
</dbReference>
<evidence type="ECO:0000313" key="1">
    <source>
        <dbReference type="EMBL" id="QNK39840.1"/>
    </source>
</evidence>
<dbReference type="AlphaFoldDB" id="A0A7G8T899"/>
<dbReference type="SUPFAM" id="SSF160904">
    <property type="entry name" value="Jann2411-like"/>
    <property type="match status" value="1"/>
</dbReference>
<dbReference type="Proteomes" id="UP000515909">
    <property type="component" value="Chromosome"/>
</dbReference>
<dbReference type="InterPro" id="IPR023286">
    <property type="entry name" value="ABATE_dom_sf"/>
</dbReference>
<dbReference type="Gene3D" id="1.10.3300.10">
    <property type="entry name" value="Jann2411-like domain"/>
    <property type="match status" value="1"/>
</dbReference>
<name>A0A7G8T899_9FIRM</name>
<accession>A0A7G8T899</accession>
<organism evidence="1 2">
    <name type="scientific">Caproicibacter fermentans</name>
    <dbReference type="NCBI Taxonomy" id="2576756"/>
    <lineage>
        <taxon>Bacteria</taxon>
        <taxon>Bacillati</taxon>
        <taxon>Bacillota</taxon>
        <taxon>Clostridia</taxon>
        <taxon>Eubacteriales</taxon>
        <taxon>Acutalibacteraceae</taxon>
        <taxon>Caproicibacter</taxon>
    </lineage>
</organism>
<dbReference type="KEGG" id="cfem:HCR03_14100"/>